<evidence type="ECO:0000313" key="3">
    <source>
        <dbReference type="EMBL" id="UXP31119.1"/>
    </source>
</evidence>
<dbReference type="InterPro" id="IPR026444">
    <property type="entry name" value="Secre_tail"/>
</dbReference>
<protein>
    <submittedName>
        <fullName evidence="3">T9SS type A sorting domain-containing protein</fullName>
    </submittedName>
</protein>
<accession>A0ABY6CKS1</accession>
<dbReference type="RefSeq" id="WP_262308563.1">
    <property type="nucleotide sequence ID" value="NZ_CP106679.1"/>
</dbReference>
<reference evidence="3" key="1">
    <citation type="submission" date="2022-09" db="EMBL/GenBank/DDBJ databases">
        <title>Comparative genomics and taxonomic characterization of three novel marine species of genus Reichenbachiella exhibiting antioxidant and polysaccharide degradation activities.</title>
        <authorList>
            <person name="Muhammad N."/>
            <person name="Lee Y.-J."/>
            <person name="Ko J."/>
            <person name="Kim S.-G."/>
        </authorList>
    </citation>
    <scope>NUCLEOTIDE SEQUENCE</scope>
    <source>
        <strain evidence="3">BKB1-1</strain>
    </source>
</reference>
<evidence type="ECO:0000256" key="1">
    <source>
        <dbReference type="SAM" id="SignalP"/>
    </source>
</evidence>
<evidence type="ECO:0000313" key="4">
    <source>
        <dbReference type="Proteomes" id="UP001065174"/>
    </source>
</evidence>
<proteinExistence type="predicted"/>
<name>A0ABY6CKS1_9BACT</name>
<feature type="domain" description="Secretion system C-terminal sorting" evidence="2">
    <location>
        <begin position="3076"/>
        <end position="3155"/>
    </location>
</feature>
<dbReference type="Proteomes" id="UP001065174">
    <property type="component" value="Chromosome"/>
</dbReference>
<feature type="signal peptide" evidence="1">
    <location>
        <begin position="1"/>
        <end position="18"/>
    </location>
</feature>
<dbReference type="Pfam" id="PF18962">
    <property type="entry name" value="Por_Secre_tail"/>
    <property type="match status" value="1"/>
</dbReference>
<dbReference type="EMBL" id="CP106679">
    <property type="protein sequence ID" value="UXP31119.1"/>
    <property type="molecule type" value="Genomic_DNA"/>
</dbReference>
<gene>
    <name evidence="3" type="ORF">N6H18_12240</name>
</gene>
<keyword evidence="1" id="KW-0732">Signal</keyword>
<sequence>MRKFLLGILLLIPIAMFAQTGPAGIGTTDGSSTLELWLRADQGISTIDNKVQTWQDLSGNSRHMTQPTIGNRPSFISASSELNEQAVVDFVSSSNSYLRGSNTADFFGLNTDAPDQIGDVFIVFKQPSTNSGYIAQFPRTTGNTSFLTLLSNGGNGTPADNNQLNDLQVFVSTNPGSFSVVSSEGPYTDNFTIDNFHLARYGFDPSTKEVWLYDNSKLIQQITSTNSISYNSNTGNNSFKLGSSGSGQYYDGEIAEVFVFTEKINDAKYIIIQNYLNARYNLPTVNDYYHGDEVANQNHDFGVFGIGRANATAIVNTANKEGLTLASNTGLEDGDYLFAGHRIKTNAILDNDINGITGSMPARMRRTWYLDKNDANNSLTVNITFDLDDAGLQDVSLATASNYRLITRATTGSGAWTEIVNTPVIDDVANTITFSNVTITDGNYYTVATNDNSVSPLGDIQQTWYSFQTGAWGNPSSWTLDGATTPIYSNPSGEIPGSGDNVIITAGRTISMYQLDGSTILNGVKTQSLSIKGSGRLNILTSTGHNMGIISGAGTLAIQGVPNTGATAYVENLPAGNYSAFADQLLGGTITLNTASSGTPLVLNQTLSGTITAGPNGAVSRSMTVNMTNVTDVVILQRALYLTNNLNITRGRLQIHRNAAQTFADITFTDTALSIDVINDVSISATGSIVTGTANQRHQFNSYGNFTNAGSLAFTQRVTPTYTSDATDGIVDLNFLNSVKDQTLNCNGLSHFYRIEVDKSSPTFVLTISASADGYFNLNGRANYHIDSDLGIGGANNNALGLVTGTVKLGTNVKIPVLNTANNYSVSSLSALWVDGGEVKKVNGTAVVAYGTVKISSGSAEFLVNSGITMRDAGAIEISGGTLYANQIRTSVNGANHVGSYLQTGGTVILNGGSGVGSVSTGSTGTQSNYYVFNLTHPTNVFRMSGGTLNIRRSNFNSTGADINIQTDDLGGGIYIASSAQNYEVTGGTVIMNMDNTVPFKVTSTAPFYNVIMTNSAGGAINDVDGNTTVNIQPTDDNIVFLSGGQSNNPAFSSLEAQPLVVLNDLTIGDGTNPIRFDHLGQNVTIGRNFTISANAQYYFGDAALLPISLPNGNATVPSTHQNTTTFNSGLSGTLNLSNLINDGEANNEQLFHNVIVNKGANASVTITAPNKISGNNNAFRIAELGSIRIESGTLDQGVNSLRFYGDVYNAGSMGVFESGVTENGALLKFRANDFTIETEPGAIFGNFRLNSANGTISLDNSVTIKRLQFQNGRLYIGKHNLKIEELDIALSGTADYESCQGCFSVEDMIITDGKVSDGGLSLRITSAVNPAGVVSNNINGNATLDAINDDYFLFPLGIGTTGLAATSKYTPALLSMSNVGDLGEDGEAYITINPVQGELQTTNLSGGEILSYYWKVKTEGFDVDPTLNFIQFFGNDMDDPSAGANLTSYVSGKVLDGGSYTRSSEANTVTDPANPGFQNTDFSILFDGDGAGFTLNNSNFTAGVATRFVGSPDIYYTKLNSRRNWNDQTKWTHNADGTAGGNDGYPQVGDIAVIQSYGNLNQNHWVNANVDIEIAELRFDASDGGYPPRLWVTKTNANLNLGVVSGEGEIYLEVTSTNSPQFIGETDLVAWSDEPNSTFIYQVTSNNNTVNMMSNVEVYPRLRMEAEGGTNRVLQTSIPITINQDVRMDRGANWRLNHDTHIKGDLRITWQDNSGCWVEIGDDREVTITMDSDLKLENGNGAGTANFIVENNNLNGFQHKILLAGNIEIETGLSGTSSLNLYNGTGTNNNAILELTGSDSKTFINYSSASVTPNLYRIVMNKGTDKTGSFAINNAIDIPLPSEIGEQPIEIVNGTLILDNSGIDITLTDASTGDFYLPNTNNANSSSGSGALEIKQGIARIEGDNTGLILDGSLILSGGNLDMSTGIGNGNNFIEYSANGNAQIMVTDAASTLSVGSQIRRGFFSDAGSLDLTITDGTVEIGAATDGDKRRGMLEIINSGSNFVHTGGSLIFKNQNGVTATDGIKASLLLQPDTYDLTGSTIYIDLNETNDDNFSINSSIPLNNLNILSTSGVESEVVQLKTRSLIINGDLTLSNDIEFRSNNLDLTLKGDLIINNTAKYTPGLNKTTFNIADATSQQVSSTSAVKFYNFEKTGTGTLNLMSDIEVSGATMLLSAGILADNGNMINFSGQTLVNNATHTSNGTVVNGGVIFNRTIGSQVLSTSNVGVFGNLTIDNSDGVALPDANQEFNINNNLTLSEGVLDIGPALLLLTSSATITNGNGEGSALSHFGEENQIQTNSSIIDFGLEKEFAANSTADIVFPVGEGNRYTPVLVDFTSRGGNSGSTAGRLRIRPRNAVAPIMLSEDQAIQDAILQYHWLINGTGLTNFDADVVASYDDDVIGTDAEDTYRAARAIFSDPNLAVQNPFPDTDGDGMIESDPDPDNTMDIVINTITFPIVSESDFSGEYFAGNPDIIPDAFETLIFDANSNNNYNTADNYFYDNNDDGVFNGADGDVRQTDLTAVTGGAIEIAAGKTMSLNTNYISFSRLIIPSDGVLEIDGTNGHILGQVSGTGTIRINSDGTTAALPAGDYLNFFDCTGGALEYGGSGDYTIMVEANEVRQLTLNGSGTKTFVTNSNISICEDLIVNDGILNLAAERTFTVGGDFIQNNGTVNMAEDGIFRVEGNVSLIDGVLTTANNSQFELFGDLSRTNTTISSSGGNAGQVSFLGNTSQNISGGFNMANVVINNSAPGIAINISSTLQINNSLSLIDGIIGTDNTVFKSTSFTINSVLIFGPSATYIGGSSASFVDGVVRKNSIPSGGNFIFPTGDGSTFAPVTVQAVSPGAADWTARYVMINPSANLSNNYSNLGTTTVSYAEYWVIHPSTAQAATVGLTYGTQSQVLIPNQTTVVSIFDNDGQADGVDNDDTWADRGRTGLSSGASTSGGTITSGALSSFNLLFLTIGGQNEDALPVDLLSFDGYMVSTGVELKWVTASEQNNDHFEIERSKDGENYEYLGQVEGNGTTSNKTTYGFIDTTPYYGVSYYRLIQVDYDGKETIFGPVTINNDQYKQGIEVVLYPNPTQSDNVNINLSSGDENSPIGIVIFDITGHMVYSQMVEAQLGTQSIPVRFNSRLQSGIYHVKVQQGNQQQIQKLVIR</sequence>
<dbReference type="NCBIfam" id="TIGR04183">
    <property type="entry name" value="Por_Secre_tail"/>
    <property type="match status" value="1"/>
</dbReference>
<organism evidence="3 4">
    <name type="scientific">Reichenbachiella agarivorans</name>
    <dbReference type="NCBI Taxonomy" id="2979464"/>
    <lineage>
        <taxon>Bacteria</taxon>
        <taxon>Pseudomonadati</taxon>
        <taxon>Bacteroidota</taxon>
        <taxon>Cytophagia</taxon>
        <taxon>Cytophagales</taxon>
        <taxon>Reichenbachiellaceae</taxon>
        <taxon>Reichenbachiella</taxon>
    </lineage>
</organism>
<feature type="chain" id="PRO_5047430045" evidence="1">
    <location>
        <begin position="19"/>
        <end position="3156"/>
    </location>
</feature>
<evidence type="ECO:0000259" key="2">
    <source>
        <dbReference type="Pfam" id="PF18962"/>
    </source>
</evidence>
<keyword evidence="4" id="KW-1185">Reference proteome</keyword>